<dbReference type="InterPro" id="IPR051257">
    <property type="entry name" value="Diverse_CBS-Domain"/>
</dbReference>
<dbReference type="GO" id="GO:0008773">
    <property type="term" value="F:[protein-PII] uridylyltransferase activity"/>
    <property type="evidence" value="ECO:0007669"/>
    <property type="project" value="InterPro"/>
</dbReference>
<dbReference type="RefSeq" id="WP_090125713.1">
    <property type="nucleotide sequence ID" value="NZ_FNNJ01000011.1"/>
</dbReference>
<sequence>MKNTIAERIFDFLKNFPPFNILEKEQLFKIATHVKVHYIEQDKSVFTQNENPHNEFYIVKDGAIGLYRTMDNDNILVDICDEGDLFGLRPIIQNNQYLMSAVANEESILYAISVELLKEIIDSNEKVKKFIVASFSTNIKTPYAKTNNGQLFANEDVLNKNNAGISDVQTAQYSKNPITCTKAYTIQQAAEVMSVKRVGSILITENNKPIGIITDKDLRLKIATGLISIKEKVTTIMSSPVITCHKKITVAEAQINMLKHKITHLCITEDGTPNSNLKGILSEHDIVVLHGNNPSVLIKELKRAKNVDTLKYIREKTSKLLSGYMEQNIPIRFVSNIISEINEAITIKAIKLSIEEMETEPPVKFTWLALGSQGRKEQLLITDQDNALVFENVNPKDYDFTKNYFLQLAKKITNKLHIIGFENCPADMMGSNPRWCISLNQWKEQFNTWITKPTEEAIMMCTIFFDYSLVYGNVELVDEMSESIFESIDNYEIFLNFLGRNALRNPPPLGFFRQFLVEHDGEHKDQFDLKSRALMPLIDAARLLTLSVNHKNKNNTIERFKEMAKAEPQNKYLYEMCIDSFKILLRFRTNQGLKNNNSGRYVDLNNLSKSEKLKLKGCFKPIKDIQELISVRFKLNQIGM</sequence>
<name>A0A1H3FJ37_9FLAO</name>
<feature type="domain" description="Cyclic nucleotide-binding" evidence="3">
    <location>
        <begin position="18"/>
        <end position="138"/>
    </location>
</feature>
<dbReference type="Pfam" id="PF10335">
    <property type="entry name" value="DUF294_C"/>
    <property type="match status" value="1"/>
</dbReference>
<proteinExistence type="predicted"/>
<dbReference type="Gene3D" id="3.10.580.10">
    <property type="entry name" value="CBS-domain"/>
    <property type="match status" value="1"/>
</dbReference>
<keyword evidence="1 2" id="KW-0129">CBS domain</keyword>
<dbReference type="CDD" id="cd05401">
    <property type="entry name" value="NT_GlnE_GlnD_like"/>
    <property type="match status" value="1"/>
</dbReference>
<dbReference type="PROSITE" id="PS51371">
    <property type="entry name" value="CBS"/>
    <property type="match status" value="2"/>
</dbReference>
<dbReference type="STRING" id="762486.SAMN05444411_11175"/>
<dbReference type="InterPro" id="IPR046342">
    <property type="entry name" value="CBS_dom_sf"/>
</dbReference>
<dbReference type="Proteomes" id="UP000199595">
    <property type="component" value="Unassembled WGS sequence"/>
</dbReference>
<dbReference type="PROSITE" id="PS50042">
    <property type="entry name" value="CNMP_BINDING_3"/>
    <property type="match status" value="1"/>
</dbReference>
<dbReference type="PANTHER" id="PTHR43080:SF2">
    <property type="entry name" value="CBS DOMAIN-CONTAINING PROTEIN"/>
    <property type="match status" value="1"/>
</dbReference>
<dbReference type="Pfam" id="PF00571">
    <property type="entry name" value="CBS"/>
    <property type="match status" value="2"/>
</dbReference>
<reference evidence="6" key="1">
    <citation type="submission" date="2016-10" db="EMBL/GenBank/DDBJ databases">
        <authorList>
            <person name="Varghese N."/>
            <person name="Submissions S."/>
        </authorList>
    </citation>
    <scope>NUCLEOTIDE SEQUENCE [LARGE SCALE GENOMIC DNA]</scope>
    <source>
        <strain evidence="6">DSM 24956</strain>
    </source>
</reference>
<evidence type="ECO:0000313" key="5">
    <source>
        <dbReference type="EMBL" id="SDX91072.1"/>
    </source>
</evidence>
<dbReference type="InterPro" id="IPR018490">
    <property type="entry name" value="cNMP-bd_dom_sf"/>
</dbReference>
<organism evidence="5 6">
    <name type="scientific">Lutibacter oricola</name>
    <dbReference type="NCBI Taxonomy" id="762486"/>
    <lineage>
        <taxon>Bacteria</taxon>
        <taxon>Pseudomonadati</taxon>
        <taxon>Bacteroidota</taxon>
        <taxon>Flavobacteriia</taxon>
        <taxon>Flavobacteriales</taxon>
        <taxon>Flavobacteriaceae</taxon>
        <taxon>Lutibacter</taxon>
    </lineage>
</organism>
<dbReference type="InterPro" id="IPR000595">
    <property type="entry name" value="cNMP-bd_dom"/>
</dbReference>
<dbReference type="SMART" id="SM00116">
    <property type="entry name" value="CBS"/>
    <property type="match status" value="2"/>
</dbReference>
<evidence type="ECO:0000256" key="2">
    <source>
        <dbReference type="PROSITE-ProRule" id="PRU00703"/>
    </source>
</evidence>
<evidence type="ECO:0000313" key="6">
    <source>
        <dbReference type="Proteomes" id="UP000199595"/>
    </source>
</evidence>
<dbReference type="CDD" id="cd00038">
    <property type="entry name" value="CAP_ED"/>
    <property type="match status" value="1"/>
</dbReference>
<dbReference type="OrthoDB" id="9810963at2"/>
<protein>
    <submittedName>
        <fullName evidence="5">CBS domain-containing protein</fullName>
    </submittedName>
</protein>
<dbReference type="InterPro" id="IPR014710">
    <property type="entry name" value="RmlC-like_jellyroll"/>
</dbReference>
<dbReference type="Pfam" id="PF00027">
    <property type="entry name" value="cNMP_binding"/>
    <property type="match status" value="1"/>
</dbReference>
<dbReference type="SMART" id="SM00100">
    <property type="entry name" value="cNMP"/>
    <property type="match status" value="1"/>
</dbReference>
<keyword evidence="6" id="KW-1185">Reference proteome</keyword>
<feature type="domain" description="CBS" evidence="4">
    <location>
        <begin position="237"/>
        <end position="296"/>
    </location>
</feature>
<evidence type="ECO:0000256" key="1">
    <source>
        <dbReference type="ARBA" id="ARBA00023122"/>
    </source>
</evidence>
<feature type="domain" description="CBS" evidence="4">
    <location>
        <begin position="173"/>
        <end position="229"/>
    </location>
</feature>
<gene>
    <name evidence="5" type="ORF">SAMN05444411_11175</name>
</gene>
<accession>A0A1H3FJ37</accession>
<dbReference type="InterPro" id="IPR018821">
    <property type="entry name" value="DUF294_put_nucleoTrafse_sb-bd"/>
</dbReference>
<dbReference type="InterPro" id="IPR000644">
    <property type="entry name" value="CBS_dom"/>
</dbReference>
<evidence type="ECO:0000259" key="4">
    <source>
        <dbReference type="PROSITE" id="PS51371"/>
    </source>
</evidence>
<dbReference type="InterPro" id="IPR005105">
    <property type="entry name" value="GlnD_Uridyltrans_N"/>
</dbReference>
<dbReference type="PANTHER" id="PTHR43080">
    <property type="entry name" value="CBS DOMAIN-CONTAINING PROTEIN CBSX3, MITOCHONDRIAL"/>
    <property type="match status" value="1"/>
</dbReference>
<dbReference type="Pfam" id="PF03445">
    <property type="entry name" value="DUF294"/>
    <property type="match status" value="1"/>
</dbReference>
<dbReference type="AlphaFoldDB" id="A0A1H3FJ37"/>
<dbReference type="SUPFAM" id="SSF54631">
    <property type="entry name" value="CBS-domain pair"/>
    <property type="match status" value="1"/>
</dbReference>
<dbReference type="SUPFAM" id="SSF51206">
    <property type="entry name" value="cAMP-binding domain-like"/>
    <property type="match status" value="1"/>
</dbReference>
<dbReference type="Gene3D" id="2.60.120.10">
    <property type="entry name" value="Jelly Rolls"/>
    <property type="match status" value="1"/>
</dbReference>
<evidence type="ECO:0000259" key="3">
    <source>
        <dbReference type="PROSITE" id="PS50042"/>
    </source>
</evidence>
<dbReference type="EMBL" id="FNNJ01000011">
    <property type="protein sequence ID" value="SDX91072.1"/>
    <property type="molecule type" value="Genomic_DNA"/>
</dbReference>